<accession>A0A8K0HPD1</accession>
<comment type="caution">
    <text evidence="1">The sequence shown here is derived from an EMBL/GenBank/DDBJ whole genome shotgun (WGS) entry which is preliminary data.</text>
</comment>
<dbReference type="PANTHER" id="PTHR48449">
    <property type="entry name" value="DUF1985 DOMAIN-CONTAINING PROTEIN"/>
    <property type="match status" value="1"/>
</dbReference>
<evidence type="ECO:0000313" key="2">
    <source>
        <dbReference type="Proteomes" id="UP000796880"/>
    </source>
</evidence>
<dbReference type="EMBL" id="VOIH02000002">
    <property type="protein sequence ID" value="KAF3455295.1"/>
    <property type="molecule type" value="Genomic_DNA"/>
</dbReference>
<protein>
    <submittedName>
        <fullName evidence="1">Uncharacterized protein</fullName>
    </submittedName>
</protein>
<organism evidence="1 2">
    <name type="scientific">Rhamnella rubrinervis</name>
    <dbReference type="NCBI Taxonomy" id="2594499"/>
    <lineage>
        <taxon>Eukaryota</taxon>
        <taxon>Viridiplantae</taxon>
        <taxon>Streptophyta</taxon>
        <taxon>Embryophyta</taxon>
        <taxon>Tracheophyta</taxon>
        <taxon>Spermatophyta</taxon>
        <taxon>Magnoliopsida</taxon>
        <taxon>eudicotyledons</taxon>
        <taxon>Gunneridae</taxon>
        <taxon>Pentapetalae</taxon>
        <taxon>rosids</taxon>
        <taxon>fabids</taxon>
        <taxon>Rosales</taxon>
        <taxon>Rhamnaceae</taxon>
        <taxon>rhamnoid group</taxon>
        <taxon>Rhamneae</taxon>
        <taxon>Rhamnella</taxon>
    </lineage>
</organism>
<sequence>MAPLKRLRKASDKSTKATTVTEVAVMKKRSREVEESSNALQDTPRSDMLRHLPNWPRGVLLLYTGYSSAKFTKASAKLAEGCHLVIYEIRLNVSRHRPSWARGASCYIHETLRQMLASPRRRGASYIQDTRPNFRASTVGRGVLLLYTGYPAKCRVGKDIPRLDLADASAYLAEGSHVYNKMTPLGQLGRCLGTFGRGVSRRIIPEGAGDVAHLTVISNLQVALKVIYNKLQKRIDQFEASIFGDFTRMKTVQFCGGFVYHLLLKQLYNDDPHVIEFEFNGVGASFRSKMEARKHRTSYSLYGFPLAFQMWGFHVIPMVPNMTPLGAFFGVRYPRMLGYQFPNILHYNKLANDVFNKKQYIANNELISTEKELQKTYMINFWVRLDDKQYVGPPVVHVSPSSAALEPELKQEPVYTIRTSTQSQPKGAHLQHLEGMINESGRFCKYAS</sequence>
<dbReference type="AlphaFoldDB" id="A0A8K0HPD1"/>
<keyword evidence="2" id="KW-1185">Reference proteome</keyword>
<evidence type="ECO:0000313" key="1">
    <source>
        <dbReference type="EMBL" id="KAF3455295.1"/>
    </source>
</evidence>
<proteinExistence type="predicted"/>
<reference evidence="1" key="1">
    <citation type="submission" date="2020-03" db="EMBL/GenBank/DDBJ databases">
        <title>A high-quality chromosome-level genome assembly of a woody plant with both climbing and erect habits, Rhamnella rubrinervis.</title>
        <authorList>
            <person name="Lu Z."/>
            <person name="Yang Y."/>
            <person name="Zhu X."/>
            <person name="Sun Y."/>
        </authorList>
    </citation>
    <scope>NUCLEOTIDE SEQUENCE</scope>
    <source>
        <strain evidence="1">BYM</strain>
        <tissue evidence="1">Leaf</tissue>
    </source>
</reference>
<gene>
    <name evidence="1" type="ORF">FNV43_RR05743</name>
</gene>
<dbReference type="PANTHER" id="PTHR48449:SF1">
    <property type="entry name" value="DUF1985 DOMAIN-CONTAINING PROTEIN"/>
    <property type="match status" value="1"/>
</dbReference>
<name>A0A8K0HPD1_9ROSA</name>
<dbReference type="Proteomes" id="UP000796880">
    <property type="component" value="Unassembled WGS sequence"/>
</dbReference>
<dbReference type="OrthoDB" id="1305304at2759"/>